<dbReference type="Proteomes" id="UP000054874">
    <property type="component" value="Unassembled WGS sequence"/>
</dbReference>
<organism evidence="2 3">
    <name type="scientific">Acetivibrio ethanolgignens</name>
    <dbReference type="NCBI Taxonomy" id="290052"/>
    <lineage>
        <taxon>Bacteria</taxon>
        <taxon>Bacillati</taxon>
        <taxon>Bacillota</taxon>
        <taxon>Clostridia</taxon>
        <taxon>Eubacteriales</taxon>
        <taxon>Oscillospiraceae</taxon>
        <taxon>Acetivibrio</taxon>
    </lineage>
</organism>
<keyword evidence="1" id="KW-0732">Signal</keyword>
<dbReference type="PIRSF" id="PIRSF021435">
    <property type="entry name" value="SpoIIIAB"/>
    <property type="match status" value="1"/>
</dbReference>
<gene>
    <name evidence="2" type="ORF">ASU35_09635</name>
</gene>
<comment type="caution">
    <text evidence="2">The sequence shown here is derived from an EMBL/GenBank/DDBJ whole genome shotgun (WGS) entry which is preliminary data.</text>
</comment>
<protein>
    <recommendedName>
        <fullName evidence="4">Stage III sporulation protein AB</fullName>
    </recommendedName>
</protein>
<evidence type="ECO:0000313" key="3">
    <source>
        <dbReference type="Proteomes" id="UP000054874"/>
    </source>
</evidence>
<dbReference type="AlphaFoldDB" id="A0A0V8QFX1"/>
<accession>A0A0V8QFX1</accession>
<reference evidence="2 3" key="1">
    <citation type="submission" date="2015-11" db="EMBL/GenBank/DDBJ databases">
        <title>Butyribacter intestini gen. nov., sp. nov., a butyric acid-producing bacterium of the family Lachnospiraceae isolated from the human faeces.</title>
        <authorList>
            <person name="Zou Y."/>
            <person name="Xue W."/>
            <person name="Luo G."/>
            <person name="Lv M."/>
        </authorList>
    </citation>
    <scope>NUCLEOTIDE SEQUENCE [LARGE SCALE GENOMIC DNA]</scope>
    <source>
        <strain evidence="2 3">ACET-33324</strain>
    </source>
</reference>
<dbReference type="OrthoDB" id="1779801at2"/>
<proteinExistence type="predicted"/>
<dbReference type="InterPro" id="IPR014198">
    <property type="entry name" value="Spore_III_AB"/>
</dbReference>
<feature type="chain" id="PRO_5006894303" description="Stage III sporulation protein AB" evidence="1">
    <location>
        <begin position="23"/>
        <end position="175"/>
    </location>
</feature>
<evidence type="ECO:0008006" key="4">
    <source>
        <dbReference type="Google" id="ProtNLM"/>
    </source>
</evidence>
<dbReference type="Pfam" id="PF09548">
    <property type="entry name" value="Spore_III_AB"/>
    <property type="match status" value="1"/>
</dbReference>
<name>A0A0V8QFX1_9FIRM</name>
<evidence type="ECO:0000313" key="2">
    <source>
        <dbReference type="EMBL" id="KSV59326.1"/>
    </source>
</evidence>
<dbReference type="EMBL" id="LNAM01000148">
    <property type="protein sequence ID" value="KSV59326.1"/>
    <property type="molecule type" value="Genomic_DNA"/>
</dbReference>
<keyword evidence="3" id="KW-1185">Reference proteome</keyword>
<dbReference type="STRING" id="290052.ASU35_09635"/>
<evidence type="ECO:0000256" key="1">
    <source>
        <dbReference type="SAM" id="SignalP"/>
    </source>
</evidence>
<dbReference type="RefSeq" id="WP_058352479.1">
    <property type="nucleotide sequence ID" value="NZ_CABMMD010000148.1"/>
</dbReference>
<sequence>MLKLLGGILVLLSCGAAGICMAEEKKQQLQSLKEIRQFFMLLSGEIRYGGTTLSEAIKAAAGKQKRNKNSLKEAFAEIAVKMEGRAAGSFFEIWQEELLDKAKKASLSGRNLEQLLRMGETLGGLDRETQLNSLNCYLEEIEREIIAEEKRIGEKVRLYRWLGALAGAFVWILLL</sequence>
<feature type="signal peptide" evidence="1">
    <location>
        <begin position="1"/>
        <end position="22"/>
    </location>
</feature>